<dbReference type="Pfam" id="PF01478">
    <property type="entry name" value="Peptidase_A24"/>
    <property type="match status" value="1"/>
</dbReference>
<keyword evidence="6" id="KW-1185">Reference proteome</keyword>
<evidence type="ECO:0000256" key="1">
    <source>
        <dbReference type="ARBA" id="ARBA00005801"/>
    </source>
</evidence>
<name>A0A2A2MBR2_9GAMM</name>
<dbReference type="GO" id="GO:0004190">
    <property type="term" value="F:aspartic-type endopeptidase activity"/>
    <property type="evidence" value="ECO:0007669"/>
    <property type="project" value="InterPro"/>
</dbReference>
<sequence length="237" mass="26736">MAPFADNIEHILSGMPFRILISLLFAFVCGCVTRFVWNRLPSKILRVNTDSLEHPHLPFYNLCRGSTNEFIFYGLLFTGICIFTGSGFTKLPLIWLISWFLTTLSIIDLRHYLLPDILTLPFLWLGLLYNAYSHTVCPSDAIAGAAIGYLSIWLLFWIVKLRMHKHGIGLGDAKLLAALGAWTGKDNVTWICLWASLGGIVWWTLRTIYSNDKNHPLPFGPCLAIPGWVVIADILRS</sequence>
<comment type="similarity">
    <text evidence="1 2">Belongs to the peptidase A24 family.</text>
</comment>
<proteinExistence type="inferred from homology"/>
<keyword evidence="3" id="KW-0472">Membrane</keyword>
<feature type="transmembrane region" description="Helical" evidence="3">
    <location>
        <begin position="117"/>
        <end position="135"/>
    </location>
</feature>
<evidence type="ECO:0000256" key="2">
    <source>
        <dbReference type="RuleBase" id="RU003793"/>
    </source>
</evidence>
<dbReference type="GO" id="GO:0006465">
    <property type="term" value="P:signal peptide processing"/>
    <property type="evidence" value="ECO:0007669"/>
    <property type="project" value="TreeGrafter"/>
</dbReference>
<organism evidence="5 6">
    <name type="scientific">Hafnia paralvei</name>
    <dbReference type="NCBI Taxonomy" id="546367"/>
    <lineage>
        <taxon>Bacteria</taxon>
        <taxon>Pseudomonadati</taxon>
        <taxon>Pseudomonadota</taxon>
        <taxon>Gammaproteobacteria</taxon>
        <taxon>Enterobacterales</taxon>
        <taxon>Hafniaceae</taxon>
        <taxon>Hafnia</taxon>
    </lineage>
</organism>
<dbReference type="EMBL" id="NQMS01000004">
    <property type="protein sequence ID" value="PAV96269.1"/>
    <property type="molecule type" value="Genomic_DNA"/>
</dbReference>
<feature type="transmembrane region" description="Helical" evidence="3">
    <location>
        <begin position="17"/>
        <end position="37"/>
    </location>
</feature>
<dbReference type="GO" id="GO:0005886">
    <property type="term" value="C:plasma membrane"/>
    <property type="evidence" value="ECO:0007669"/>
    <property type="project" value="TreeGrafter"/>
</dbReference>
<accession>A0A2A2MBR2</accession>
<gene>
    <name evidence="5" type="ORF">CJD50_11205</name>
</gene>
<feature type="domain" description="Prepilin type IV endopeptidase peptidase" evidence="4">
    <location>
        <begin position="95"/>
        <end position="203"/>
    </location>
</feature>
<dbReference type="AlphaFoldDB" id="A0A2A2MBR2"/>
<dbReference type="InterPro" id="IPR050882">
    <property type="entry name" value="Prepilin_peptidase/N-MTase"/>
</dbReference>
<dbReference type="OrthoDB" id="9789291at2"/>
<protein>
    <submittedName>
        <fullName evidence="5">Prepilin peptidase</fullName>
    </submittedName>
</protein>
<evidence type="ECO:0000256" key="3">
    <source>
        <dbReference type="SAM" id="Phobius"/>
    </source>
</evidence>
<feature type="transmembrane region" description="Helical" evidence="3">
    <location>
        <begin position="141"/>
        <end position="159"/>
    </location>
</feature>
<dbReference type="PANTHER" id="PTHR30487">
    <property type="entry name" value="TYPE 4 PREPILIN-LIKE PROTEINS LEADER PEPTIDE-PROCESSING ENZYME"/>
    <property type="match status" value="1"/>
</dbReference>
<evidence type="ECO:0000313" key="5">
    <source>
        <dbReference type="EMBL" id="PAV96269.1"/>
    </source>
</evidence>
<feature type="transmembrane region" description="Helical" evidence="3">
    <location>
        <begin position="188"/>
        <end position="205"/>
    </location>
</feature>
<keyword evidence="3" id="KW-0812">Transmembrane</keyword>
<keyword evidence="3" id="KW-1133">Transmembrane helix</keyword>
<comment type="caution">
    <text evidence="5">The sequence shown here is derived from an EMBL/GenBank/DDBJ whole genome shotgun (WGS) entry which is preliminary data.</text>
</comment>
<dbReference type="InterPro" id="IPR000045">
    <property type="entry name" value="Prepilin_IV_endopep_pep"/>
</dbReference>
<dbReference type="Gene3D" id="1.20.120.1220">
    <property type="match status" value="1"/>
</dbReference>
<dbReference type="PANTHER" id="PTHR30487:SF0">
    <property type="entry name" value="PREPILIN LEADER PEPTIDASE_N-METHYLTRANSFERASE-RELATED"/>
    <property type="match status" value="1"/>
</dbReference>
<feature type="transmembrane region" description="Helical" evidence="3">
    <location>
        <begin position="70"/>
        <end position="87"/>
    </location>
</feature>
<reference evidence="5 6" key="1">
    <citation type="submission" date="2017-08" db="EMBL/GenBank/DDBJ databases">
        <title>Draft Genome Sequence of Hafnia alvei CITHA-6 Isolated from Raw Bovine Milk.</title>
        <authorList>
            <person name="Culligan E.P."/>
            <person name="Mcsweeney A."/>
            <person name="O'Doherty C."/>
            <person name="Gleeson E."/>
            <person name="O'Riordan D."/>
            <person name="Sleator R.D."/>
        </authorList>
    </citation>
    <scope>NUCLEOTIDE SEQUENCE [LARGE SCALE GENOMIC DNA]</scope>
    <source>
        <strain evidence="5 6">CITHA-6</strain>
    </source>
</reference>
<dbReference type="PRINTS" id="PR00864">
    <property type="entry name" value="PREPILNPTASE"/>
</dbReference>
<dbReference type="InterPro" id="IPR014032">
    <property type="entry name" value="Peptidase_A24A_bac"/>
</dbReference>
<dbReference type="Proteomes" id="UP000218796">
    <property type="component" value="Unassembled WGS sequence"/>
</dbReference>
<dbReference type="RefSeq" id="WP_039188646.1">
    <property type="nucleotide sequence ID" value="NZ_CAUFSP010000011.1"/>
</dbReference>
<evidence type="ECO:0000313" key="6">
    <source>
        <dbReference type="Proteomes" id="UP000218796"/>
    </source>
</evidence>
<evidence type="ECO:0000259" key="4">
    <source>
        <dbReference type="Pfam" id="PF01478"/>
    </source>
</evidence>